<feature type="domain" description="CCHC-type" evidence="3">
    <location>
        <begin position="416"/>
        <end position="431"/>
    </location>
</feature>
<feature type="compositionally biased region" description="Basic and acidic residues" evidence="2">
    <location>
        <begin position="293"/>
        <end position="304"/>
    </location>
</feature>
<keyword evidence="1" id="KW-0479">Metal-binding</keyword>
<dbReference type="InterPro" id="IPR001878">
    <property type="entry name" value="Znf_CCHC"/>
</dbReference>
<protein>
    <submittedName>
        <fullName evidence="4">Retrovirus-related Pol polyprotein from transposon TNT 1-94</fullName>
    </submittedName>
</protein>
<dbReference type="OrthoDB" id="415982at2759"/>
<dbReference type="SUPFAM" id="SSF57756">
    <property type="entry name" value="Retrovirus zinc finger-like domains"/>
    <property type="match status" value="1"/>
</dbReference>
<organism evidence="4 5">
    <name type="scientific">Symbiodinium microadriaticum</name>
    <name type="common">Dinoflagellate</name>
    <name type="synonym">Zooxanthella microadriatica</name>
    <dbReference type="NCBI Taxonomy" id="2951"/>
    <lineage>
        <taxon>Eukaryota</taxon>
        <taxon>Sar</taxon>
        <taxon>Alveolata</taxon>
        <taxon>Dinophyceae</taxon>
        <taxon>Suessiales</taxon>
        <taxon>Symbiodiniaceae</taxon>
        <taxon>Symbiodinium</taxon>
    </lineage>
</organism>
<dbReference type="Pfam" id="PF07727">
    <property type="entry name" value="RVT_2"/>
    <property type="match status" value="1"/>
</dbReference>
<feature type="compositionally biased region" description="Basic and acidic residues" evidence="2">
    <location>
        <begin position="195"/>
        <end position="205"/>
    </location>
</feature>
<feature type="region of interest" description="Disordered" evidence="2">
    <location>
        <begin position="1541"/>
        <end position="1571"/>
    </location>
</feature>
<evidence type="ECO:0000313" key="5">
    <source>
        <dbReference type="Proteomes" id="UP000186817"/>
    </source>
</evidence>
<dbReference type="SMART" id="SM00343">
    <property type="entry name" value="ZnF_C2HC"/>
    <property type="match status" value="1"/>
</dbReference>
<dbReference type="Proteomes" id="UP000186817">
    <property type="component" value="Unassembled WGS sequence"/>
</dbReference>
<feature type="compositionally biased region" description="Basic residues" evidence="2">
    <location>
        <begin position="737"/>
        <end position="749"/>
    </location>
</feature>
<keyword evidence="1" id="KW-0863">Zinc-finger</keyword>
<feature type="region of interest" description="Disordered" evidence="2">
    <location>
        <begin position="150"/>
        <end position="206"/>
    </location>
</feature>
<dbReference type="InterPro" id="IPR013103">
    <property type="entry name" value="RVT_2"/>
</dbReference>
<dbReference type="InterPro" id="IPR036875">
    <property type="entry name" value="Znf_CCHC_sf"/>
</dbReference>
<proteinExistence type="predicted"/>
<keyword evidence="5" id="KW-1185">Reference proteome</keyword>
<feature type="region of interest" description="Disordered" evidence="2">
    <location>
        <begin position="364"/>
        <end position="410"/>
    </location>
</feature>
<feature type="region of interest" description="Disordered" evidence="2">
    <location>
        <begin position="799"/>
        <end position="845"/>
    </location>
</feature>
<comment type="caution">
    <text evidence="4">The sequence shown here is derived from an EMBL/GenBank/DDBJ whole genome shotgun (WGS) entry which is preliminary data.</text>
</comment>
<evidence type="ECO:0000313" key="4">
    <source>
        <dbReference type="EMBL" id="OLQ13198.1"/>
    </source>
</evidence>
<dbReference type="PROSITE" id="PS50158">
    <property type="entry name" value="ZF_CCHC"/>
    <property type="match status" value="1"/>
</dbReference>
<evidence type="ECO:0000256" key="2">
    <source>
        <dbReference type="SAM" id="MobiDB-lite"/>
    </source>
</evidence>
<dbReference type="EMBL" id="LSRX01000031">
    <property type="protein sequence ID" value="OLQ13198.1"/>
    <property type="molecule type" value="Genomic_DNA"/>
</dbReference>
<dbReference type="GO" id="GO:0008270">
    <property type="term" value="F:zinc ion binding"/>
    <property type="evidence" value="ECO:0007669"/>
    <property type="project" value="UniProtKB-KW"/>
</dbReference>
<feature type="compositionally biased region" description="Basic and acidic residues" evidence="2">
    <location>
        <begin position="801"/>
        <end position="817"/>
    </location>
</feature>
<feature type="compositionally biased region" description="Polar residues" evidence="2">
    <location>
        <begin position="158"/>
        <end position="172"/>
    </location>
</feature>
<keyword evidence="1" id="KW-0862">Zinc</keyword>
<dbReference type="GO" id="GO:0003676">
    <property type="term" value="F:nucleic acid binding"/>
    <property type="evidence" value="ECO:0007669"/>
    <property type="project" value="InterPro"/>
</dbReference>
<name>A0A1Q9F0I8_SYMMI</name>
<evidence type="ECO:0000259" key="3">
    <source>
        <dbReference type="PROSITE" id="PS50158"/>
    </source>
</evidence>
<feature type="compositionally biased region" description="Basic and acidic residues" evidence="2">
    <location>
        <begin position="1559"/>
        <end position="1571"/>
    </location>
</feature>
<gene>
    <name evidence="4" type="ORF">AK812_SmicGene2800</name>
</gene>
<accession>A0A1Q9F0I8</accession>
<reference evidence="4 5" key="1">
    <citation type="submission" date="2016-02" db="EMBL/GenBank/DDBJ databases">
        <title>Genome analysis of coral dinoflagellate symbionts highlights evolutionary adaptations to a symbiotic lifestyle.</title>
        <authorList>
            <person name="Aranda M."/>
            <person name="Li Y."/>
            <person name="Liew Y.J."/>
            <person name="Baumgarten S."/>
            <person name="Simakov O."/>
            <person name="Wilson M."/>
            <person name="Piel J."/>
            <person name="Ashoor H."/>
            <person name="Bougouffa S."/>
            <person name="Bajic V.B."/>
            <person name="Ryu T."/>
            <person name="Ravasi T."/>
            <person name="Bayer T."/>
            <person name="Micklem G."/>
            <person name="Kim H."/>
            <person name="Bhak J."/>
            <person name="Lajeunesse T.C."/>
            <person name="Voolstra C.R."/>
        </authorList>
    </citation>
    <scope>NUCLEOTIDE SEQUENCE [LARGE SCALE GENOMIC DNA]</scope>
    <source>
        <strain evidence="4 5">CCMP2467</strain>
    </source>
</reference>
<feature type="region of interest" description="Disordered" evidence="2">
    <location>
        <begin position="730"/>
        <end position="759"/>
    </location>
</feature>
<feature type="region of interest" description="Disordered" evidence="2">
    <location>
        <begin position="293"/>
        <end position="320"/>
    </location>
</feature>
<evidence type="ECO:0000256" key="1">
    <source>
        <dbReference type="PROSITE-ProRule" id="PRU00047"/>
    </source>
</evidence>
<sequence>MSATGAVTKNKDGVPQWTGDAATFNEYEEQCLLYEQSIEYYKRYMVGPRLISELQGPAKRLVVGKRPDWVSYDGGVAVLLSTLRASLGRPQVSELADFLTRYFKQTRRRSQESMPDYITRKCETYLRAQQSLQRVLPHQDVKRSWKGASLAGGAGWSRRTSMDSNLSATASQAAAPVGETTEETSNPSPAEQEEERNSTQDDDQWRWGGWHTGWSWSSWDSYSQGWSWPRNYSYQQPENKHEQLIDILPDFVQGWYLLHDSGLSTTERNMIHTAAQGDYSLQRVAQELRSQWDEHSLRQRDGHGRGQASYMGEDDEGENEEDFHQEGYILDNLNEEGQALMTEAEEEVQHALAVMQQARRTLKEARARQQQVRLSRQYFRSGPPKSGATASGGPPKPGSGTFGRPGAPRDDSKMVCLKCNRMGHRAANCPQKDTSGGQAQVTDEANVEHAPFICYSEQALSATENDAYMTTQEAVTEGWCVLDGGATKTLGSINAVQSVIDQNLKQSGATRLLSVDTQRKPTFSFGNSSENRCASTVELGIQAAEKAQTRKQCPKDRYLLANMSLDSLKKATLQAMLRDHGEDPPERWTKVELKQRLVEIQPDLANKKAQNDHDTELRTMIRRINQARQKKANLIQLCEGDLQLILTGNETVGQLERRAVEQAHRITQTDGKDYVGFGKRSGLQYEDINRYHPSYRTWVLQTDSENAGADYRLQRLASWLRANPIPVETETTEKAWTKAKTKAAPKRRSHNPENETEAQGYLAGRDQASASSATPVVSADQLANVLTQLAGAIQTLQTDMNELKEERPRKKEKERSAPSETTTEGYHKAPGARMSAGRASQLEEESSQVVPGLFQALVSYGRPVLMEVACDSDSVLATTIQEQVGWIGAAQRASLWNGADLSTSAGVKLVLERITTERPGTVWLSPPCGPFSPLQHTNARSDQQRAELQRKRDEAKRIYAGAAIIYREYQHGKCEGEALMFELDPQQEPNSNLLELIVSVAISDYCHRHEIYLDLVPGFSPVQHVLGQVPDETGRRASQREELVESLADQVRDDAWGSDEIDFWHHSGSSVEVTVDMPNRPKVRERHLSEEERAQFAAAKAAEVKNFIASGDVSGAFLQGRQYPDLLHCIPTDEICDAMQIPRGSITRLKRACYGLVDAPLEWYRSVAEFLEGLGLQRTWSDACTWTWRVQGALRGVISGHVDDFLFAGSDHDKEWQQILQKIRERFQWGDWERDEFIQCGVKVEKVPGGYALSQAQYVEGLREIPLNASRKPQRKEPTSDREKGQLRAALGSLSWVAQQTAPHLSAEVSLLLSEVSTSTVETVIKTNQLTANAKQRKQHRMLIHGYSPDEELAMFAWVDAGNSNRPDGGSTQGIFIGLGPKTMLKGSVGHVSPMAWHSSKVDRVCRSPGAAEALAAVNGEDALYFARYQWSELQNGVKDVRDSLQVVRETVGCLVTDSRNVYDKLNNEVIVIKGAERRTDLELLGLKESQAATGLLIRWVHSEAQLANSLTKAGGGREIELYYQMQHRWRIVEDEQMRSARRRRQDGLPPLDTVVSEGKGKDLRSLEEGR</sequence>